<dbReference type="EMBL" id="JAUQOM010000021">
    <property type="protein sequence ID" value="MDO7837305.1"/>
    <property type="molecule type" value="Genomic_DNA"/>
</dbReference>
<feature type="domain" description="Methyltransferase type 11" evidence="4">
    <location>
        <begin position="50"/>
        <end position="146"/>
    </location>
</feature>
<evidence type="ECO:0000256" key="1">
    <source>
        <dbReference type="ARBA" id="ARBA00008361"/>
    </source>
</evidence>
<comment type="caution">
    <text evidence="5">The sequence shown here is derived from an EMBL/GenBank/DDBJ whole genome shotgun (WGS) entry which is preliminary data.</text>
</comment>
<dbReference type="PANTHER" id="PTHR44942">
    <property type="entry name" value="METHYLTRANSF_11 DOMAIN-CONTAINING PROTEIN"/>
    <property type="match status" value="1"/>
</dbReference>
<organism evidence="5 6">
    <name type="scientific">Sphingobium cyanobacteriorum</name>
    <dbReference type="NCBI Taxonomy" id="3063954"/>
    <lineage>
        <taxon>Bacteria</taxon>
        <taxon>Pseudomonadati</taxon>
        <taxon>Pseudomonadota</taxon>
        <taxon>Alphaproteobacteria</taxon>
        <taxon>Sphingomonadales</taxon>
        <taxon>Sphingomonadaceae</taxon>
        <taxon>Sphingobium</taxon>
    </lineage>
</organism>
<dbReference type="GO" id="GO:0032259">
    <property type="term" value="P:methylation"/>
    <property type="evidence" value="ECO:0007669"/>
    <property type="project" value="UniProtKB-KW"/>
</dbReference>
<accession>A0ABT8ZRZ4</accession>
<dbReference type="CDD" id="cd02440">
    <property type="entry name" value="AdoMet_MTases"/>
    <property type="match status" value="1"/>
</dbReference>
<dbReference type="EC" id="2.1.1.-" evidence="5"/>
<reference evidence="5" key="1">
    <citation type="submission" date="2023-07" db="EMBL/GenBank/DDBJ databases">
        <title>Bacterial whole genome sequence for Sphingobium sp. HBC34.</title>
        <authorList>
            <person name="Le V."/>
            <person name="Ko S.-R."/>
            <person name="Ahn C.-Y."/>
            <person name="Oh H.-M."/>
        </authorList>
    </citation>
    <scope>NUCLEOTIDE SEQUENCE</scope>
    <source>
        <strain evidence="5">HBC34</strain>
    </source>
</reference>
<dbReference type="PANTHER" id="PTHR44942:SF4">
    <property type="entry name" value="METHYLTRANSFERASE TYPE 11 DOMAIN-CONTAINING PROTEIN"/>
    <property type="match status" value="1"/>
</dbReference>
<name>A0ABT8ZRZ4_9SPHN</name>
<dbReference type="Proteomes" id="UP001176471">
    <property type="component" value="Unassembled WGS sequence"/>
</dbReference>
<protein>
    <submittedName>
        <fullName evidence="5">Class I SAM-dependent methyltransferase</fullName>
        <ecNumber evidence="5">2.1.1.-</ecNumber>
    </submittedName>
</protein>
<keyword evidence="6" id="KW-1185">Reference proteome</keyword>
<dbReference type="Gene3D" id="3.40.50.150">
    <property type="entry name" value="Vaccinia Virus protein VP39"/>
    <property type="match status" value="1"/>
</dbReference>
<evidence type="ECO:0000313" key="5">
    <source>
        <dbReference type="EMBL" id="MDO7837305.1"/>
    </source>
</evidence>
<dbReference type="RefSeq" id="WP_304537604.1">
    <property type="nucleotide sequence ID" value="NZ_JAUQOM010000021.1"/>
</dbReference>
<dbReference type="InterPro" id="IPR013216">
    <property type="entry name" value="Methyltransf_11"/>
</dbReference>
<evidence type="ECO:0000256" key="2">
    <source>
        <dbReference type="ARBA" id="ARBA00022603"/>
    </source>
</evidence>
<evidence type="ECO:0000259" key="4">
    <source>
        <dbReference type="Pfam" id="PF08241"/>
    </source>
</evidence>
<dbReference type="InterPro" id="IPR051052">
    <property type="entry name" value="Diverse_substrate_MTase"/>
</dbReference>
<evidence type="ECO:0000256" key="3">
    <source>
        <dbReference type="ARBA" id="ARBA00022679"/>
    </source>
</evidence>
<keyword evidence="2 5" id="KW-0489">Methyltransferase</keyword>
<dbReference type="InterPro" id="IPR029063">
    <property type="entry name" value="SAM-dependent_MTases_sf"/>
</dbReference>
<gene>
    <name evidence="5" type="ORF">Q4610_19855</name>
</gene>
<dbReference type="SUPFAM" id="SSF53335">
    <property type="entry name" value="S-adenosyl-L-methionine-dependent methyltransferases"/>
    <property type="match status" value="1"/>
</dbReference>
<dbReference type="GO" id="GO:0008168">
    <property type="term" value="F:methyltransferase activity"/>
    <property type="evidence" value="ECO:0007669"/>
    <property type="project" value="UniProtKB-KW"/>
</dbReference>
<proteinExistence type="inferred from homology"/>
<keyword evidence="3 5" id="KW-0808">Transferase</keyword>
<sequence>MTMWHALGRQLGNPQGMAGAWVGRIMRIANDRPTRIAVDALDLHRHEVALDLGCGSGHAIALMAQRARCIYGIDQSAVMVRQAGHRNRAAIRAGRVSVTTGRFAALPYPDASFDKILASNVVYFWQDEQAVLAEVRRVLRPGGMLSIYVTDAATMRQWKFACSGTHRHFTAGDLARLLTDAGFDGDAIEVRPVAISRTIQGLLATAHHRAPCPASS</sequence>
<dbReference type="Pfam" id="PF08241">
    <property type="entry name" value="Methyltransf_11"/>
    <property type="match status" value="1"/>
</dbReference>
<evidence type="ECO:0000313" key="6">
    <source>
        <dbReference type="Proteomes" id="UP001176471"/>
    </source>
</evidence>
<comment type="similarity">
    <text evidence="1">Belongs to the methyltransferase superfamily.</text>
</comment>